<evidence type="ECO:0000313" key="1">
    <source>
        <dbReference type="EMBL" id="SHH09383.1"/>
    </source>
</evidence>
<gene>
    <name evidence="1" type="ORF">SAMN05443248_3655</name>
</gene>
<reference evidence="1 2" key="1">
    <citation type="submission" date="2016-11" db="EMBL/GenBank/DDBJ databases">
        <authorList>
            <person name="Jaros S."/>
            <person name="Januszkiewicz K."/>
            <person name="Wedrychowicz H."/>
        </authorList>
    </citation>
    <scope>NUCLEOTIDE SEQUENCE [LARGE SCALE GENOMIC DNA]</scope>
    <source>
        <strain evidence="1 2">GAS138</strain>
    </source>
</reference>
<dbReference type="AlphaFoldDB" id="A0A1M5Q7C4"/>
<accession>A0A1M5Q7C4</accession>
<organism evidence="1 2">
    <name type="scientific">Bradyrhizobium erythrophlei</name>
    <dbReference type="NCBI Taxonomy" id="1437360"/>
    <lineage>
        <taxon>Bacteria</taxon>
        <taxon>Pseudomonadati</taxon>
        <taxon>Pseudomonadota</taxon>
        <taxon>Alphaproteobacteria</taxon>
        <taxon>Hyphomicrobiales</taxon>
        <taxon>Nitrobacteraceae</taxon>
        <taxon>Bradyrhizobium</taxon>
    </lineage>
</organism>
<sequence length="88" mass="10038">MLQAVYCDYQIGAFENFHQLVEDTLIVLRPGPKIFFQYELGFADCLKSQLLISHSFLPVKQNAAPIKQMLPGRKSDKSSQFGEIFPPF</sequence>
<proteinExistence type="predicted"/>
<name>A0A1M5Q7C4_9BRAD</name>
<dbReference type="RefSeq" id="WP_154072313.1">
    <property type="nucleotide sequence ID" value="NZ_LT670817.1"/>
</dbReference>
<dbReference type="OrthoDB" id="8246598at2"/>
<dbReference type="Proteomes" id="UP000189796">
    <property type="component" value="Chromosome I"/>
</dbReference>
<protein>
    <submittedName>
        <fullName evidence="1">Uncharacterized protein</fullName>
    </submittedName>
</protein>
<dbReference type="EMBL" id="LT670817">
    <property type="protein sequence ID" value="SHH09383.1"/>
    <property type="molecule type" value="Genomic_DNA"/>
</dbReference>
<evidence type="ECO:0000313" key="2">
    <source>
        <dbReference type="Proteomes" id="UP000189796"/>
    </source>
</evidence>